<name>A0ABN7WSP8_GIGMA</name>
<reference evidence="1 2" key="1">
    <citation type="submission" date="2021-06" db="EMBL/GenBank/DDBJ databases">
        <authorList>
            <person name="Kallberg Y."/>
            <person name="Tangrot J."/>
            <person name="Rosling A."/>
        </authorList>
    </citation>
    <scope>NUCLEOTIDE SEQUENCE [LARGE SCALE GENOMIC DNA]</scope>
    <source>
        <strain evidence="1 2">120-4 pot B 10/14</strain>
    </source>
</reference>
<accession>A0ABN7WSP8</accession>
<protein>
    <submittedName>
        <fullName evidence="1">41394_t:CDS:1</fullName>
    </submittedName>
</protein>
<keyword evidence="2" id="KW-1185">Reference proteome</keyword>
<evidence type="ECO:0000313" key="2">
    <source>
        <dbReference type="Proteomes" id="UP000789901"/>
    </source>
</evidence>
<dbReference type="Proteomes" id="UP000789901">
    <property type="component" value="Unassembled WGS sequence"/>
</dbReference>
<sequence>TSTTIPKDIDYQIMSKIHFEDIISDKFALIVEGSLTIYSVNYILKHIIRAENNL</sequence>
<feature type="non-terminal residue" evidence="1">
    <location>
        <position position="54"/>
    </location>
</feature>
<gene>
    <name evidence="1" type="ORF">GMARGA_LOCUS34633</name>
</gene>
<comment type="caution">
    <text evidence="1">The sequence shown here is derived from an EMBL/GenBank/DDBJ whole genome shotgun (WGS) entry which is preliminary data.</text>
</comment>
<feature type="non-terminal residue" evidence="1">
    <location>
        <position position="1"/>
    </location>
</feature>
<dbReference type="EMBL" id="CAJVQB010061374">
    <property type="protein sequence ID" value="CAG8839842.1"/>
    <property type="molecule type" value="Genomic_DNA"/>
</dbReference>
<organism evidence="1 2">
    <name type="scientific">Gigaspora margarita</name>
    <dbReference type="NCBI Taxonomy" id="4874"/>
    <lineage>
        <taxon>Eukaryota</taxon>
        <taxon>Fungi</taxon>
        <taxon>Fungi incertae sedis</taxon>
        <taxon>Mucoromycota</taxon>
        <taxon>Glomeromycotina</taxon>
        <taxon>Glomeromycetes</taxon>
        <taxon>Diversisporales</taxon>
        <taxon>Gigasporaceae</taxon>
        <taxon>Gigaspora</taxon>
    </lineage>
</organism>
<proteinExistence type="predicted"/>
<evidence type="ECO:0000313" key="1">
    <source>
        <dbReference type="EMBL" id="CAG8839842.1"/>
    </source>
</evidence>